<dbReference type="AlphaFoldDB" id="A0A699KHQ1"/>
<sequence>MKKRKHHHSMSLIFQILLMLVPCGRSVNPMDGFLIHILQGKHQNWVSVSDLFDSLEFRTTTDLFDLFPTSGLEIIMCSLLWQDSKDQRALMWGLHKQSIPPHVKVLLIRFHNSLMNKNSKATNMHHSYASMVHGDIPSKNTSETLSGVKKTITLSEGELVSIDYSLEFVLVKVKDVGTMINMYRISRSEGFDNLKIHHVGGLWS</sequence>
<evidence type="ECO:0000313" key="2">
    <source>
        <dbReference type="EMBL" id="GFA93838.1"/>
    </source>
</evidence>
<evidence type="ECO:0000256" key="1">
    <source>
        <dbReference type="SAM" id="SignalP"/>
    </source>
</evidence>
<accession>A0A699KHQ1</accession>
<comment type="caution">
    <text evidence="2">The sequence shown here is derived from an EMBL/GenBank/DDBJ whole genome shotgun (WGS) entry which is preliminary data.</text>
</comment>
<name>A0A699KHQ1_TANCI</name>
<keyword evidence="2" id="KW-0548">Nucleotidyltransferase</keyword>
<keyword evidence="1" id="KW-0732">Signal</keyword>
<protein>
    <submittedName>
        <fullName evidence="2">RNA-directed DNA polymerase, eukaryota</fullName>
    </submittedName>
</protein>
<feature type="signal peptide" evidence="1">
    <location>
        <begin position="1"/>
        <end position="26"/>
    </location>
</feature>
<reference evidence="2" key="1">
    <citation type="journal article" date="2019" name="Sci. Rep.">
        <title>Draft genome of Tanacetum cinerariifolium, the natural source of mosquito coil.</title>
        <authorList>
            <person name="Yamashiro T."/>
            <person name="Shiraishi A."/>
            <person name="Satake H."/>
            <person name="Nakayama K."/>
        </authorList>
    </citation>
    <scope>NUCLEOTIDE SEQUENCE</scope>
</reference>
<proteinExistence type="predicted"/>
<dbReference type="GO" id="GO:0003964">
    <property type="term" value="F:RNA-directed DNA polymerase activity"/>
    <property type="evidence" value="ECO:0007669"/>
    <property type="project" value="UniProtKB-KW"/>
</dbReference>
<organism evidence="2">
    <name type="scientific">Tanacetum cinerariifolium</name>
    <name type="common">Dalmatian daisy</name>
    <name type="synonym">Chrysanthemum cinerariifolium</name>
    <dbReference type="NCBI Taxonomy" id="118510"/>
    <lineage>
        <taxon>Eukaryota</taxon>
        <taxon>Viridiplantae</taxon>
        <taxon>Streptophyta</taxon>
        <taxon>Embryophyta</taxon>
        <taxon>Tracheophyta</taxon>
        <taxon>Spermatophyta</taxon>
        <taxon>Magnoliopsida</taxon>
        <taxon>eudicotyledons</taxon>
        <taxon>Gunneridae</taxon>
        <taxon>Pentapetalae</taxon>
        <taxon>asterids</taxon>
        <taxon>campanulids</taxon>
        <taxon>Asterales</taxon>
        <taxon>Asteraceae</taxon>
        <taxon>Asteroideae</taxon>
        <taxon>Anthemideae</taxon>
        <taxon>Anthemidinae</taxon>
        <taxon>Tanacetum</taxon>
    </lineage>
</organism>
<keyword evidence="2" id="KW-0808">Transferase</keyword>
<dbReference type="EMBL" id="BKCJ010517931">
    <property type="protein sequence ID" value="GFA93838.1"/>
    <property type="molecule type" value="Genomic_DNA"/>
</dbReference>
<feature type="chain" id="PRO_5025492907" evidence="1">
    <location>
        <begin position="27"/>
        <end position="204"/>
    </location>
</feature>
<gene>
    <name evidence="2" type="ORF">Tci_665810</name>
</gene>
<keyword evidence="2" id="KW-0695">RNA-directed DNA polymerase</keyword>